<evidence type="ECO:0000313" key="2">
    <source>
        <dbReference type="Proteomes" id="UP000824533"/>
    </source>
</evidence>
<proteinExistence type="predicted"/>
<name>A0ACC1D3F5_9NEOP</name>
<reference evidence="1 2" key="1">
    <citation type="journal article" date="2021" name="Front. Genet.">
        <title>Chromosome-Level Genome Assembly Reveals Significant Gene Expansion in the Toll and IMD Signaling Pathways of Dendrolimus kikuchii.</title>
        <authorList>
            <person name="Zhou J."/>
            <person name="Wu P."/>
            <person name="Xiong Z."/>
            <person name="Liu N."/>
            <person name="Zhao N."/>
            <person name="Ji M."/>
            <person name="Qiu Y."/>
            <person name="Yang B."/>
        </authorList>
    </citation>
    <scope>NUCLEOTIDE SEQUENCE [LARGE SCALE GENOMIC DNA]</scope>
    <source>
        <strain evidence="1">Ann1</strain>
    </source>
</reference>
<organism evidence="1 2">
    <name type="scientific">Dendrolimus kikuchii</name>
    <dbReference type="NCBI Taxonomy" id="765133"/>
    <lineage>
        <taxon>Eukaryota</taxon>
        <taxon>Metazoa</taxon>
        <taxon>Ecdysozoa</taxon>
        <taxon>Arthropoda</taxon>
        <taxon>Hexapoda</taxon>
        <taxon>Insecta</taxon>
        <taxon>Pterygota</taxon>
        <taxon>Neoptera</taxon>
        <taxon>Endopterygota</taxon>
        <taxon>Lepidoptera</taxon>
        <taxon>Glossata</taxon>
        <taxon>Ditrysia</taxon>
        <taxon>Bombycoidea</taxon>
        <taxon>Lasiocampidae</taxon>
        <taxon>Dendrolimus</taxon>
    </lineage>
</organism>
<dbReference type="Proteomes" id="UP000824533">
    <property type="component" value="Linkage Group LG10"/>
</dbReference>
<gene>
    <name evidence="1" type="ORF">K1T71_006297</name>
</gene>
<comment type="caution">
    <text evidence="1">The sequence shown here is derived from an EMBL/GenBank/DDBJ whole genome shotgun (WGS) entry which is preliminary data.</text>
</comment>
<dbReference type="EMBL" id="CM034396">
    <property type="protein sequence ID" value="KAJ0178474.1"/>
    <property type="molecule type" value="Genomic_DNA"/>
</dbReference>
<sequence length="653" mass="74487">MGKKNKDSLGRSLIKDRFSKNRHKRHVEDNTMLHTTEVNDGYDWGRLNLQSVTAESSLQEFLSTAELAQREFTAEKLNLKYVKSVPSEVAIVTSQPDFDEPLTVPRRPKWSPGITAEEQLSREREAFLDWRRHLNELQAKLGAALTPYERNLELWKQLWRTLEKSDVVLILLDARNPLLFRCADLEKYASAQKCKCILLLNKADLTTEYERKCWAEYFSKENVPIMFFSAAKSTNENKLVEEKDETLNTEDNTDSEDTESINSVEANEINDKEALDSTEEDIELFKRQLSQIDKSVTDTEERISRIQLALDKVVESLRLGKPIEAIINIEQDKVINEQDKVINEQDKVINEQEIETQEVNEVKVKNSHEIYDRSRLITVLKSLEVEPMKNPPRLSVGMIGYPNVGKSSTVNVLMQTKKVSVSSMPGHTRHIQSLILDDDIELLDCPGLVLPAYAVAPDLLLTAVLPIDQMRAHEAAMARLCQLVGKHTFEEKYGLLLPQDDDGATLDYKQILTAHAFNRGFMTAAGQPDQSRSARLLLKDAANGRLKWEQLPPGYSPAPIEELLEEKRNEKRKPTPRETRAVEGWLNKSTEIDNAFFAMNKSTAHVKGKPIIGTAGAHPADRQISKPWKLEKKHANKNKREKLRRVYAHLDEH</sequence>
<protein>
    <submittedName>
        <fullName evidence="1">Uncharacterized protein</fullName>
    </submittedName>
</protein>
<accession>A0ACC1D3F5</accession>
<evidence type="ECO:0000313" key="1">
    <source>
        <dbReference type="EMBL" id="KAJ0178474.1"/>
    </source>
</evidence>
<keyword evidence="2" id="KW-1185">Reference proteome</keyword>